<dbReference type="GO" id="GO:0043190">
    <property type="term" value="C:ATP-binding cassette (ABC) transporter complex"/>
    <property type="evidence" value="ECO:0007669"/>
    <property type="project" value="InterPro"/>
</dbReference>
<evidence type="ECO:0000313" key="6">
    <source>
        <dbReference type="Proteomes" id="UP000036106"/>
    </source>
</evidence>
<accession>A0A0H4QNR5</accession>
<protein>
    <submittedName>
        <fullName evidence="5">Phosphonate ABC transporter substrate-binding protein</fullName>
    </submittedName>
</protein>
<dbReference type="GO" id="GO:0055085">
    <property type="term" value="P:transmembrane transport"/>
    <property type="evidence" value="ECO:0007669"/>
    <property type="project" value="InterPro"/>
</dbReference>
<name>A0A0H4QNR5_9LACO</name>
<keyword evidence="3" id="KW-0175">Coiled coil</keyword>
<evidence type="ECO:0000256" key="3">
    <source>
        <dbReference type="SAM" id="Coils"/>
    </source>
</evidence>
<dbReference type="Pfam" id="PF12974">
    <property type="entry name" value="Phosphonate-bd"/>
    <property type="match status" value="1"/>
</dbReference>
<dbReference type="Gene3D" id="3.40.190.10">
    <property type="entry name" value="Periplasmic binding protein-like II"/>
    <property type="match status" value="2"/>
</dbReference>
<gene>
    <name evidence="5" type="ORF">ABM34_05275</name>
</gene>
<proteinExistence type="inferred from homology"/>
<organism evidence="5 6">
    <name type="scientific">Companilactobacillus ginsenosidimutans</name>
    <dbReference type="NCBI Taxonomy" id="1007676"/>
    <lineage>
        <taxon>Bacteria</taxon>
        <taxon>Bacillati</taxon>
        <taxon>Bacillota</taxon>
        <taxon>Bacilli</taxon>
        <taxon>Lactobacillales</taxon>
        <taxon>Lactobacillaceae</taxon>
        <taxon>Companilactobacillus</taxon>
    </lineage>
</organism>
<dbReference type="PANTHER" id="PTHR35841:SF1">
    <property type="entry name" value="PHOSPHONATES-BINDING PERIPLASMIC PROTEIN"/>
    <property type="match status" value="1"/>
</dbReference>
<feature type="chain" id="PRO_5038620876" evidence="4">
    <location>
        <begin position="25"/>
        <end position="347"/>
    </location>
</feature>
<dbReference type="PATRIC" id="fig|1007676.4.peg.1049"/>
<keyword evidence="2 4" id="KW-0732">Signal</keyword>
<comment type="similarity">
    <text evidence="1">Belongs to the phosphate/phosphite/phosphonate binding protein family.</text>
</comment>
<dbReference type="NCBIfam" id="TIGR01098">
    <property type="entry name" value="3A0109s03R"/>
    <property type="match status" value="1"/>
</dbReference>
<dbReference type="PROSITE" id="PS51257">
    <property type="entry name" value="PROKAR_LIPOPROTEIN"/>
    <property type="match status" value="1"/>
</dbReference>
<dbReference type="Proteomes" id="UP000036106">
    <property type="component" value="Chromosome"/>
</dbReference>
<dbReference type="InterPro" id="IPR005770">
    <property type="entry name" value="PhnD"/>
</dbReference>
<sequence length="347" mass="37212">MKKGRFLTICLGVMLMALLGGTLAGCSGKSSSANGGSDSKKISIVFYPNESAKDYLASRNELKAKLEKATGKKVEIKTTTDYNVAIEAIASGKAQLAFMGADGYIKARGLNKAVEPLLTESGPDGTFKGASYRSYLMVPEKEADSYKKDGKFNIEGIKGKKISFVSSSSTSGFAVPTYEIQKAFKLKNKDSFTEGGKFFSKVLYGNSHPGSAVNLLKGDVDVAAFDDIDLTPFMKVTSGDYGEAGAKFTVRDDAAAPFTDFHGKSVVSISVLPVQNGPLAVNTKALGEKDRKAIQDLFTSEEVSNDAKLFAKDGSKQAALFHKKGPKSQLLKVDDNWYKPTHELIGK</sequence>
<evidence type="ECO:0000256" key="1">
    <source>
        <dbReference type="ARBA" id="ARBA00007162"/>
    </source>
</evidence>
<dbReference type="SUPFAM" id="SSF53850">
    <property type="entry name" value="Periplasmic binding protein-like II"/>
    <property type="match status" value="1"/>
</dbReference>
<evidence type="ECO:0000256" key="4">
    <source>
        <dbReference type="SAM" id="SignalP"/>
    </source>
</evidence>
<dbReference type="PANTHER" id="PTHR35841">
    <property type="entry name" value="PHOSPHONATES-BINDING PERIPLASMIC PROTEIN"/>
    <property type="match status" value="1"/>
</dbReference>
<dbReference type="KEGG" id="lgn:ABM34_05275"/>
<dbReference type="AlphaFoldDB" id="A0A0H4QNR5"/>
<dbReference type="EMBL" id="CP012034">
    <property type="protein sequence ID" value="AKP68403.1"/>
    <property type="molecule type" value="Genomic_DNA"/>
</dbReference>
<dbReference type="STRING" id="1007676.ABM34_05275"/>
<feature type="signal peptide" evidence="4">
    <location>
        <begin position="1"/>
        <end position="24"/>
    </location>
</feature>
<reference evidence="6" key="1">
    <citation type="submission" date="2015-07" db="EMBL/GenBank/DDBJ databases">
        <title>Lactobacillus ginsenosidimutans/EMML 3141/ whole genome sequencing.</title>
        <authorList>
            <person name="Kim M.K."/>
            <person name="Im W.-T."/>
            <person name="Srinivasan S."/>
            <person name="Lee J.-J."/>
        </authorList>
    </citation>
    <scope>NUCLEOTIDE SEQUENCE [LARGE SCALE GENOMIC DNA]</scope>
    <source>
        <strain evidence="6">EMML 3041</strain>
    </source>
</reference>
<keyword evidence="6" id="KW-1185">Reference proteome</keyword>
<evidence type="ECO:0000256" key="2">
    <source>
        <dbReference type="ARBA" id="ARBA00022729"/>
    </source>
</evidence>
<evidence type="ECO:0000313" key="5">
    <source>
        <dbReference type="EMBL" id="AKP68403.1"/>
    </source>
</evidence>
<feature type="coiled-coil region" evidence="3">
    <location>
        <begin position="52"/>
        <end position="79"/>
    </location>
</feature>